<protein>
    <recommendedName>
        <fullName evidence="7">Phosphatidate cytidylyltransferase</fullName>
        <ecNumber evidence="6">2.7.7.41</ecNumber>
    </recommendedName>
    <alternativeName>
        <fullName evidence="20">CDP-DAG synthase</fullName>
    </alternativeName>
    <alternativeName>
        <fullName evidence="22">CDP-DG synthase</fullName>
    </alternativeName>
    <alternativeName>
        <fullName evidence="18">CDP-diacylglycerol synthase</fullName>
    </alternativeName>
    <alternativeName>
        <fullName evidence="21">CDP-diglyceride pyrophosphorylase</fullName>
    </alternativeName>
    <alternativeName>
        <fullName evidence="23">CDP-diglyceride synthase</fullName>
    </alternativeName>
    <alternativeName>
        <fullName evidence="19">CTP:phosphatidate cytidylyltransferase</fullName>
    </alternativeName>
</protein>
<dbReference type="GO" id="GO:0004605">
    <property type="term" value="F:phosphatidate cytidylyltransferase activity"/>
    <property type="evidence" value="ECO:0007669"/>
    <property type="project" value="UniProtKB-EC"/>
</dbReference>
<dbReference type="PANTHER" id="PTHR46382:SF1">
    <property type="entry name" value="PHOSPHATIDATE CYTIDYLYLTRANSFERASE"/>
    <property type="match status" value="1"/>
</dbReference>
<evidence type="ECO:0000256" key="9">
    <source>
        <dbReference type="ARBA" id="ARBA00022516"/>
    </source>
</evidence>
<dbReference type="PATRIC" id="fig|1609969.3.peg.1963"/>
<comment type="similarity">
    <text evidence="5">Belongs to the CDS family.</text>
</comment>
<keyword evidence="12 25" id="KW-0548">Nucleotidyltransferase</keyword>
<reference evidence="25 26" key="1">
    <citation type="submission" date="2015-02" db="EMBL/GenBank/DDBJ databases">
        <title>Single-cell genomics of uncultivated deep-branching MTB reveals a conserved set of magnetosome genes.</title>
        <authorList>
            <person name="Kolinko S."/>
            <person name="Richter M."/>
            <person name="Glockner F.O."/>
            <person name="Brachmann A."/>
            <person name="Schuler D."/>
        </authorList>
    </citation>
    <scope>NUCLEOTIDE SEQUENCE [LARGE SCALE GENOMIC DNA]</scope>
    <source>
        <strain evidence="25">SKK-01</strain>
    </source>
</reference>
<feature type="transmembrane region" description="Helical" evidence="24">
    <location>
        <begin position="188"/>
        <end position="211"/>
    </location>
</feature>
<keyword evidence="9" id="KW-0444">Lipid biosynthesis</keyword>
<evidence type="ECO:0000256" key="14">
    <source>
        <dbReference type="ARBA" id="ARBA00023098"/>
    </source>
</evidence>
<dbReference type="EMBL" id="JYNY01000372">
    <property type="protein sequence ID" value="KJJ84374.1"/>
    <property type="molecule type" value="Genomic_DNA"/>
</dbReference>
<comment type="caution">
    <text evidence="25">The sequence shown here is derived from an EMBL/GenBank/DDBJ whole genome shotgun (WGS) entry which is preliminary data.</text>
</comment>
<dbReference type="AlphaFoldDB" id="A0A0F0CQT2"/>
<dbReference type="PANTHER" id="PTHR46382">
    <property type="entry name" value="PHOSPHATIDATE CYTIDYLYLTRANSFERASE"/>
    <property type="match status" value="1"/>
</dbReference>
<evidence type="ECO:0000256" key="17">
    <source>
        <dbReference type="ARBA" id="ARBA00023264"/>
    </source>
</evidence>
<evidence type="ECO:0000256" key="16">
    <source>
        <dbReference type="ARBA" id="ARBA00023209"/>
    </source>
</evidence>
<evidence type="ECO:0000256" key="3">
    <source>
        <dbReference type="ARBA" id="ARBA00005119"/>
    </source>
</evidence>
<evidence type="ECO:0000256" key="7">
    <source>
        <dbReference type="ARBA" id="ARBA00019373"/>
    </source>
</evidence>
<dbReference type="Proteomes" id="UP000033428">
    <property type="component" value="Unassembled WGS sequence"/>
</dbReference>
<dbReference type="GO" id="GO:0005886">
    <property type="term" value="C:plasma membrane"/>
    <property type="evidence" value="ECO:0007669"/>
    <property type="project" value="UniProtKB-SubCell"/>
</dbReference>
<feature type="transmembrane region" description="Helical" evidence="24">
    <location>
        <begin position="6"/>
        <end position="24"/>
    </location>
</feature>
<evidence type="ECO:0000256" key="21">
    <source>
        <dbReference type="ARBA" id="ARBA00032396"/>
    </source>
</evidence>
<feature type="transmembrane region" description="Helical" evidence="24">
    <location>
        <begin position="95"/>
        <end position="115"/>
    </location>
</feature>
<organism evidence="25 26">
    <name type="scientific">Candidatus Omnitrophus magneticus</name>
    <dbReference type="NCBI Taxonomy" id="1609969"/>
    <lineage>
        <taxon>Bacteria</taxon>
        <taxon>Pseudomonadati</taxon>
        <taxon>Candidatus Omnitrophota</taxon>
        <taxon>Candidatus Omnitrophus</taxon>
    </lineage>
</organism>
<evidence type="ECO:0000256" key="15">
    <source>
        <dbReference type="ARBA" id="ARBA00023136"/>
    </source>
</evidence>
<evidence type="ECO:0000256" key="23">
    <source>
        <dbReference type="ARBA" id="ARBA00033406"/>
    </source>
</evidence>
<keyword evidence="8" id="KW-1003">Cell membrane</keyword>
<evidence type="ECO:0000256" key="5">
    <source>
        <dbReference type="ARBA" id="ARBA00010185"/>
    </source>
</evidence>
<keyword evidence="17" id="KW-1208">Phospholipid metabolism</keyword>
<evidence type="ECO:0000256" key="13">
    <source>
        <dbReference type="ARBA" id="ARBA00022989"/>
    </source>
</evidence>
<proteinExistence type="inferred from homology"/>
<comment type="catalytic activity">
    <reaction evidence="1">
        <text>a 1,2-diacyl-sn-glycero-3-phosphate + CTP + H(+) = a CDP-1,2-diacyl-sn-glycerol + diphosphate</text>
        <dbReference type="Rhea" id="RHEA:16229"/>
        <dbReference type="ChEBI" id="CHEBI:15378"/>
        <dbReference type="ChEBI" id="CHEBI:33019"/>
        <dbReference type="ChEBI" id="CHEBI:37563"/>
        <dbReference type="ChEBI" id="CHEBI:58332"/>
        <dbReference type="ChEBI" id="CHEBI:58608"/>
        <dbReference type="EC" id="2.7.7.41"/>
    </reaction>
</comment>
<evidence type="ECO:0000256" key="19">
    <source>
        <dbReference type="ARBA" id="ARBA00031825"/>
    </source>
</evidence>
<evidence type="ECO:0000256" key="24">
    <source>
        <dbReference type="SAM" id="Phobius"/>
    </source>
</evidence>
<keyword evidence="13 24" id="KW-1133">Transmembrane helix</keyword>
<evidence type="ECO:0000256" key="11">
    <source>
        <dbReference type="ARBA" id="ARBA00022692"/>
    </source>
</evidence>
<evidence type="ECO:0000313" key="25">
    <source>
        <dbReference type="EMBL" id="KJJ84374.1"/>
    </source>
</evidence>
<name>A0A0F0CQT2_9BACT</name>
<evidence type="ECO:0000256" key="22">
    <source>
        <dbReference type="ARBA" id="ARBA00032743"/>
    </source>
</evidence>
<evidence type="ECO:0000256" key="8">
    <source>
        <dbReference type="ARBA" id="ARBA00022475"/>
    </source>
</evidence>
<sequence length="253" mass="28452">MVIYVFPLWLFTLVVTGFVAVALIEFFRMTENRGIVAARHVGTFIGSLFPPILYLGMIYPAVKQYEFFLAVLVFFFVFIIQFTRNGNNADHLVEMGVFLFSIFYISVMMSFFLKIRFLANGANLVAFIIIVTKGADIGAYLGGRKFGRHDLFPRISPNKTWEGFFCGILMSIILSLALGRMLTGFSMAHIALLSCFFAVIGQFGDLAESLIKRNCKVKDSGAYFAEIGGILDLVDSLLFSAPIFYFYLQIINM</sequence>
<dbReference type="Pfam" id="PF01148">
    <property type="entry name" value="CTP_transf_1"/>
    <property type="match status" value="1"/>
</dbReference>
<keyword evidence="11 24" id="KW-0812">Transmembrane</keyword>
<dbReference type="GO" id="GO:0016024">
    <property type="term" value="P:CDP-diacylglycerol biosynthetic process"/>
    <property type="evidence" value="ECO:0007669"/>
    <property type="project" value="TreeGrafter"/>
</dbReference>
<evidence type="ECO:0000256" key="10">
    <source>
        <dbReference type="ARBA" id="ARBA00022679"/>
    </source>
</evidence>
<feature type="transmembrane region" description="Helical" evidence="24">
    <location>
        <begin position="223"/>
        <end position="248"/>
    </location>
</feature>
<evidence type="ECO:0000256" key="4">
    <source>
        <dbReference type="ARBA" id="ARBA00005189"/>
    </source>
</evidence>
<evidence type="ECO:0000256" key="20">
    <source>
        <dbReference type="ARBA" id="ARBA00032253"/>
    </source>
</evidence>
<evidence type="ECO:0000313" key="26">
    <source>
        <dbReference type="Proteomes" id="UP000033428"/>
    </source>
</evidence>
<evidence type="ECO:0000256" key="12">
    <source>
        <dbReference type="ARBA" id="ARBA00022695"/>
    </source>
</evidence>
<feature type="transmembrane region" description="Helical" evidence="24">
    <location>
        <begin position="121"/>
        <end position="142"/>
    </location>
</feature>
<feature type="transmembrane region" description="Helical" evidence="24">
    <location>
        <begin position="36"/>
        <end position="59"/>
    </location>
</feature>
<evidence type="ECO:0000256" key="1">
    <source>
        <dbReference type="ARBA" id="ARBA00001698"/>
    </source>
</evidence>
<keyword evidence="14" id="KW-0443">Lipid metabolism</keyword>
<evidence type="ECO:0000256" key="18">
    <source>
        <dbReference type="ARBA" id="ARBA00029893"/>
    </source>
</evidence>
<evidence type="ECO:0000256" key="6">
    <source>
        <dbReference type="ARBA" id="ARBA00012487"/>
    </source>
</evidence>
<dbReference type="EC" id="2.7.7.41" evidence="6"/>
<comment type="subcellular location">
    <subcellularLocation>
        <location evidence="2">Cell membrane</location>
        <topology evidence="2">Multi-pass membrane protein</topology>
    </subcellularLocation>
</comment>
<comment type="pathway">
    <text evidence="4">Lipid metabolism.</text>
</comment>
<comment type="pathway">
    <text evidence="3">Phospholipid metabolism; CDP-diacylglycerol biosynthesis; CDP-diacylglycerol from sn-glycerol 3-phosphate: step 3/3.</text>
</comment>
<accession>A0A0F0CQT2</accession>
<keyword evidence="16" id="KW-0594">Phospholipid biosynthesis</keyword>
<gene>
    <name evidence="25" type="ORF">OMAG_001837</name>
</gene>
<keyword evidence="26" id="KW-1185">Reference proteome</keyword>
<evidence type="ECO:0000256" key="2">
    <source>
        <dbReference type="ARBA" id="ARBA00004651"/>
    </source>
</evidence>
<feature type="transmembrane region" description="Helical" evidence="24">
    <location>
        <begin position="65"/>
        <end position="83"/>
    </location>
</feature>
<feature type="transmembrane region" description="Helical" evidence="24">
    <location>
        <begin position="163"/>
        <end position="182"/>
    </location>
</feature>
<keyword evidence="10 25" id="KW-0808">Transferase</keyword>
<keyword evidence="15 24" id="KW-0472">Membrane</keyword>